<name>A0A9W9WCG9_9EURO</name>
<accession>A0A9W9WCG9</accession>
<evidence type="ECO:0000313" key="1">
    <source>
        <dbReference type="EMBL" id="KAJ5414866.1"/>
    </source>
</evidence>
<dbReference type="OrthoDB" id="4062651at2759"/>
<reference evidence="1" key="2">
    <citation type="journal article" date="2023" name="IMA Fungus">
        <title>Comparative genomic study of the Penicillium genus elucidates a diverse pangenome and 15 lateral gene transfer events.</title>
        <authorList>
            <person name="Petersen C."/>
            <person name="Sorensen T."/>
            <person name="Nielsen M.R."/>
            <person name="Sondergaard T.E."/>
            <person name="Sorensen J.L."/>
            <person name="Fitzpatrick D.A."/>
            <person name="Frisvad J.C."/>
            <person name="Nielsen K.L."/>
        </authorList>
    </citation>
    <scope>NUCLEOTIDE SEQUENCE</scope>
    <source>
        <strain evidence="1">IBT 29677</strain>
    </source>
</reference>
<gene>
    <name evidence="1" type="ORF">N7509_000200</name>
</gene>
<dbReference type="Proteomes" id="UP001147747">
    <property type="component" value="Unassembled WGS sequence"/>
</dbReference>
<sequence>MQPMQKNENDEEIVGVSDLDRWPIRLAAVRFLAVVGAAESTQSLEEVVLARRVMAAGQVEERPVGMATIRGWSSGGHRLTTLVLRQGVEQPETMWVPWWTDLLITPRGWLESDKNCIFSKCYPEELTASSHYRAGSLPPGVSLVGRSSLYWRADDSITDPLSTISVAYYAAVKGAN</sequence>
<protein>
    <submittedName>
        <fullName evidence="1">Uncharacterized protein</fullName>
    </submittedName>
</protein>
<organism evidence="1 2">
    <name type="scientific">Penicillium cosmopolitanum</name>
    <dbReference type="NCBI Taxonomy" id="1131564"/>
    <lineage>
        <taxon>Eukaryota</taxon>
        <taxon>Fungi</taxon>
        <taxon>Dikarya</taxon>
        <taxon>Ascomycota</taxon>
        <taxon>Pezizomycotina</taxon>
        <taxon>Eurotiomycetes</taxon>
        <taxon>Eurotiomycetidae</taxon>
        <taxon>Eurotiales</taxon>
        <taxon>Aspergillaceae</taxon>
        <taxon>Penicillium</taxon>
    </lineage>
</organism>
<dbReference type="GeneID" id="81363827"/>
<proteinExistence type="predicted"/>
<keyword evidence="2" id="KW-1185">Reference proteome</keyword>
<comment type="caution">
    <text evidence="1">The sequence shown here is derived from an EMBL/GenBank/DDBJ whole genome shotgun (WGS) entry which is preliminary data.</text>
</comment>
<dbReference type="AlphaFoldDB" id="A0A9W9WCG9"/>
<dbReference type="RefSeq" id="XP_056494712.1">
    <property type="nucleotide sequence ID" value="XM_056624847.1"/>
</dbReference>
<reference evidence="1" key="1">
    <citation type="submission" date="2022-12" db="EMBL/GenBank/DDBJ databases">
        <authorList>
            <person name="Petersen C."/>
        </authorList>
    </citation>
    <scope>NUCLEOTIDE SEQUENCE</scope>
    <source>
        <strain evidence="1">IBT 29677</strain>
    </source>
</reference>
<evidence type="ECO:0000313" key="2">
    <source>
        <dbReference type="Proteomes" id="UP001147747"/>
    </source>
</evidence>
<dbReference type="EMBL" id="JAPZBU010000002">
    <property type="protein sequence ID" value="KAJ5414866.1"/>
    <property type="molecule type" value="Genomic_DNA"/>
</dbReference>